<name>A0A7K1FMZ4_9ACTN</name>
<evidence type="ECO:0000313" key="6">
    <source>
        <dbReference type="EMBL" id="MTD14603.1"/>
    </source>
</evidence>
<comment type="pathway">
    <text evidence="1">Cell wall biogenesis; cell wall polysaccharide biosynthesis.</text>
</comment>
<evidence type="ECO:0000256" key="3">
    <source>
        <dbReference type="ARBA" id="ARBA00022676"/>
    </source>
</evidence>
<dbReference type="InterPro" id="IPR029044">
    <property type="entry name" value="Nucleotide-diphossugar_trans"/>
</dbReference>
<comment type="caution">
    <text evidence="6">The sequence shown here is derived from an EMBL/GenBank/DDBJ whole genome shotgun (WGS) entry which is preliminary data.</text>
</comment>
<gene>
    <name evidence="6" type="ORF">GIS00_11685</name>
</gene>
<evidence type="ECO:0000256" key="2">
    <source>
        <dbReference type="ARBA" id="ARBA00006739"/>
    </source>
</evidence>
<feature type="domain" description="Galactosyltransferase C-terminal" evidence="5">
    <location>
        <begin position="166"/>
        <end position="214"/>
    </location>
</feature>
<dbReference type="AlphaFoldDB" id="A0A7K1FMZ4"/>
<dbReference type="PANTHER" id="PTHR43179">
    <property type="entry name" value="RHAMNOSYLTRANSFERASE WBBL"/>
    <property type="match status" value="1"/>
</dbReference>
<keyword evidence="3" id="KW-0328">Glycosyltransferase</keyword>
<reference evidence="6 7" key="1">
    <citation type="submission" date="2019-11" db="EMBL/GenBank/DDBJ databases">
        <authorList>
            <person name="Jiang L.-Q."/>
        </authorList>
    </citation>
    <scope>NUCLEOTIDE SEQUENCE [LARGE SCALE GENOMIC DNA]</scope>
    <source>
        <strain evidence="6 7">YIM 132087</strain>
    </source>
</reference>
<keyword evidence="7" id="KW-1185">Reference proteome</keyword>
<dbReference type="InterPro" id="IPR027791">
    <property type="entry name" value="Galactosyl_T_C"/>
</dbReference>
<dbReference type="RefSeq" id="WP_154768591.1">
    <property type="nucleotide sequence ID" value="NZ_WLYK01000003.1"/>
</dbReference>
<evidence type="ECO:0000256" key="4">
    <source>
        <dbReference type="ARBA" id="ARBA00022679"/>
    </source>
</evidence>
<evidence type="ECO:0000259" key="5">
    <source>
        <dbReference type="Pfam" id="PF02709"/>
    </source>
</evidence>
<proteinExistence type="inferred from homology"/>
<dbReference type="EMBL" id="WLYK01000003">
    <property type="protein sequence ID" value="MTD14603.1"/>
    <property type="molecule type" value="Genomic_DNA"/>
</dbReference>
<evidence type="ECO:0000256" key="1">
    <source>
        <dbReference type="ARBA" id="ARBA00004776"/>
    </source>
</evidence>
<evidence type="ECO:0000313" key="7">
    <source>
        <dbReference type="Proteomes" id="UP000460221"/>
    </source>
</evidence>
<dbReference type="PANTHER" id="PTHR43179:SF12">
    <property type="entry name" value="GALACTOFURANOSYLTRANSFERASE GLFT2"/>
    <property type="match status" value="1"/>
</dbReference>
<protein>
    <submittedName>
        <fullName evidence="6">Glycosyltransferase family 2 protein</fullName>
    </submittedName>
</protein>
<dbReference type="GO" id="GO:0016757">
    <property type="term" value="F:glycosyltransferase activity"/>
    <property type="evidence" value="ECO:0007669"/>
    <property type="project" value="UniProtKB-KW"/>
</dbReference>
<dbReference type="Gene3D" id="3.90.550.10">
    <property type="entry name" value="Spore Coat Polysaccharide Biosynthesis Protein SpsA, Chain A"/>
    <property type="match status" value="1"/>
</dbReference>
<dbReference type="Proteomes" id="UP000460221">
    <property type="component" value="Unassembled WGS sequence"/>
</dbReference>
<organism evidence="6 7">
    <name type="scientific">Nakamurella alba</name>
    <dbReference type="NCBI Taxonomy" id="2665158"/>
    <lineage>
        <taxon>Bacteria</taxon>
        <taxon>Bacillati</taxon>
        <taxon>Actinomycetota</taxon>
        <taxon>Actinomycetes</taxon>
        <taxon>Nakamurellales</taxon>
        <taxon>Nakamurellaceae</taxon>
        <taxon>Nakamurella</taxon>
    </lineage>
</organism>
<accession>A0A7K1FMZ4</accession>
<sequence length="302" mass="32400">MRTAVITTVSGRGLHLRRQRWGLAQQTSTPDLHVVVAMDDPTAFAACDGPGGGELVLVEQPLDGGELPLAAARNAGAAAALDRGADVLVFLDVDCIPSRGLVGRYRDAVRSEERMVLHCGTVNYLSAAESELSATGFDIDMLRGRPHPARPEPTAGSHDTDDWQLFWSLSFAVSATTWRRLGGFDERFAGYGGEDTDLGLRAHLADVPIRWWSGASASHQYHPSTQPPVQHLDSILRNANLFRDLHGFFPMTGWLEAFAAAGLARHDPVADRWTGLRQVLPDCLAPGVGKGTTGSRSAASSG</sequence>
<dbReference type="Pfam" id="PF02709">
    <property type="entry name" value="Glyco_transf_7C"/>
    <property type="match status" value="1"/>
</dbReference>
<comment type="similarity">
    <text evidence="2">Belongs to the glycosyltransferase 2 family.</text>
</comment>
<keyword evidence="4 6" id="KW-0808">Transferase</keyword>
<dbReference type="SUPFAM" id="SSF53448">
    <property type="entry name" value="Nucleotide-diphospho-sugar transferases"/>
    <property type="match status" value="1"/>
</dbReference>